<keyword evidence="2" id="KW-1185">Reference proteome</keyword>
<accession>A0A1I6PNU2</accession>
<organism evidence="1 2">
    <name type="scientific">Alloyangia pacifica</name>
    <dbReference type="NCBI Taxonomy" id="311180"/>
    <lineage>
        <taxon>Bacteria</taxon>
        <taxon>Pseudomonadati</taxon>
        <taxon>Pseudomonadota</taxon>
        <taxon>Alphaproteobacteria</taxon>
        <taxon>Rhodobacterales</taxon>
        <taxon>Roseobacteraceae</taxon>
        <taxon>Alloyangia</taxon>
    </lineage>
</organism>
<gene>
    <name evidence="1" type="ORF">SAMN04488050_101670</name>
</gene>
<name>A0A1I6PNU2_9RHOB</name>
<dbReference type="EMBL" id="FOZW01000001">
    <property type="protein sequence ID" value="SFS41887.1"/>
    <property type="molecule type" value="Genomic_DNA"/>
</dbReference>
<reference evidence="2" key="1">
    <citation type="submission" date="2016-10" db="EMBL/GenBank/DDBJ databases">
        <authorList>
            <person name="Varghese N."/>
            <person name="Submissions S."/>
        </authorList>
    </citation>
    <scope>NUCLEOTIDE SEQUENCE [LARGE SCALE GENOMIC DNA]</scope>
    <source>
        <strain evidence="2">DSM 26894</strain>
    </source>
</reference>
<sequence length="84" mass="8893">MAAQTQSQWFAISQKIIQEGNAKNTPPDIKSLSTASSRAEAAGRNYRSAIEALGLKGAEFGAVRAQKVNAVAGVISGEEEWDDV</sequence>
<evidence type="ECO:0000313" key="2">
    <source>
        <dbReference type="Proteomes" id="UP000199392"/>
    </source>
</evidence>
<protein>
    <submittedName>
        <fullName evidence="1">Uncharacterized protein</fullName>
    </submittedName>
</protein>
<dbReference type="Proteomes" id="UP000199392">
    <property type="component" value="Unassembled WGS sequence"/>
</dbReference>
<proteinExistence type="predicted"/>
<dbReference type="AlphaFoldDB" id="A0A1I6PNU2"/>
<evidence type="ECO:0000313" key="1">
    <source>
        <dbReference type="EMBL" id="SFS41887.1"/>
    </source>
</evidence>